<keyword evidence="2" id="KW-1185">Reference proteome</keyword>
<reference evidence="3" key="1">
    <citation type="submission" date="2025-08" db="UniProtKB">
        <authorList>
            <consortium name="RefSeq"/>
        </authorList>
    </citation>
    <scope>IDENTIFICATION</scope>
</reference>
<organism evidence="2 3">
    <name type="scientific">Microtus ochrogaster</name>
    <name type="common">Prairie vole</name>
    <dbReference type="NCBI Taxonomy" id="79684"/>
    <lineage>
        <taxon>Eukaryota</taxon>
        <taxon>Metazoa</taxon>
        <taxon>Chordata</taxon>
        <taxon>Craniata</taxon>
        <taxon>Vertebrata</taxon>
        <taxon>Euteleostomi</taxon>
        <taxon>Mammalia</taxon>
        <taxon>Eutheria</taxon>
        <taxon>Euarchontoglires</taxon>
        <taxon>Glires</taxon>
        <taxon>Rodentia</taxon>
        <taxon>Myomorpha</taxon>
        <taxon>Muroidea</taxon>
        <taxon>Cricetidae</taxon>
        <taxon>Arvicolinae</taxon>
        <taxon>Microtus</taxon>
    </lineage>
</organism>
<sequence length="119" mass="13693">MQIELARYIKTSAHYEENKSKWTCTQSSISPQYNICEQMVQIRDDHIRFISELARYSNSEVSSVAGPGPAESKEAEEEPASVGWGSHSQRRRVNLLEVIQSQAWTLDLDPFICKMERMQ</sequence>
<dbReference type="Proteomes" id="UP000694915">
    <property type="component" value="Unplaced"/>
</dbReference>
<name>A0ABM1TX86_MICOH</name>
<proteinExistence type="predicted"/>
<dbReference type="GeneID" id="113455902"/>
<evidence type="ECO:0000313" key="3">
    <source>
        <dbReference type="RefSeq" id="XP_026634348.1"/>
    </source>
</evidence>
<dbReference type="PANTHER" id="PTHR12195">
    <property type="entry name" value="CYTOPLASMIC FMR1-INTERACTING PROTEIN-RELATED"/>
    <property type="match status" value="1"/>
</dbReference>
<evidence type="ECO:0000256" key="1">
    <source>
        <dbReference type="SAM" id="MobiDB-lite"/>
    </source>
</evidence>
<feature type="region of interest" description="Disordered" evidence="1">
    <location>
        <begin position="58"/>
        <end position="87"/>
    </location>
</feature>
<evidence type="ECO:0000313" key="2">
    <source>
        <dbReference type="Proteomes" id="UP000694915"/>
    </source>
</evidence>
<protein>
    <submittedName>
        <fullName evidence="3">Cytoplasmic FMR1-interacting protein 2-like</fullName>
    </submittedName>
</protein>
<dbReference type="InterPro" id="IPR008081">
    <property type="entry name" value="Cytoplasmic_FMR1-int"/>
</dbReference>
<dbReference type="RefSeq" id="XP_026634348.1">
    <property type="nucleotide sequence ID" value="XM_026778547.1"/>
</dbReference>
<accession>A0ABM1TX86</accession>
<gene>
    <name evidence="3" type="primary">LOC113455902</name>
</gene>